<keyword evidence="2" id="KW-1185">Reference proteome</keyword>
<protein>
    <submittedName>
        <fullName evidence="1">Uncharacterized protein</fullName>
    </submittedName>
</protein>
<sequence length="286" mass="29374">MDADVAFQRVAMLTAAGDLAGARSVVRSLGDRADAAGQALLAGRALRLAATLDRALGDTDDAVATARRAVEHATAAGDADLLTAAWAELGESLVVSGRAADGAAAYGHAAAHAGSPEKAAALHRMRSLADGDASPRIDDAARLLRDAREAVGAGAPGTVGAGAAGAAMHADLAFLAATRALDERDLPRALAEIRSARRHALDGRAVLPYIAAAVAESAVAELIGDDVAAYGSLATGYATVGDVVGKELSASTFEGPLVRLRERWGHDRFARAKRAYEDRRRRARVT</sequence>
<comment type="caution">
    <text evidence="1">The sequence shown here is derived from an EMBL/GenBank/DDBJ whole genome shotgun (WGS) entry which is preliminary data.</text>
</comment>
<evidence type="ECO:0000313" key="2">
    <source>
        <dbReference type="Proteomes" id="UP000635606"/>
    </source>
</evidence>
<dbReference type="Proteomes" id="UP000635606">
    <property type="component" value="Unassembled WGS sequence"/>
</dbReference>
<accession>A0A8J3ZU21</accession>
<dbReference type="EMBL" id="BOPH01000026">
    <property type="protein sequence ID" value="GIJ67491.1"/>
    <property type="molecule type" value="Genomic_DNA"/>
</dbReference>
<dbReference type="AlphaFoldDB" id="A0A8J3ZU21"/>
<dbReference type="RefSeq" id="WP_203927453.1">
    <property type="nucleotide sequence ID" value="NZ_BOPH01000026.1"/>
</dbReference>
<proteinExistence type="predicted"/>
<reference evidence="1" key="1">
    <citation type="submission" date="2021-01" db="EMBL/GenBank/DDBJ databases">
        <title>Whole genome shotgun sequence of Virgisporangium ochraceum NBRC 16418.</title>
        <authorList>
            <person name="Komaki H."/>
            <person name="Tamura T."/>
        </authorList>
    </citation>
    <scope>NUCLEOTIDE SEQUENCE</scope>
    <source>
        <strain evidence="1">NBRC 16418</strain>
    </source>
</reference>
<evidence type="ECO:0000313" key="1">
    <source>
        <dbReference type="EMBL" id="GIJ67491.1"/>
    </source>
</evidence>
<name>A0A8J3ZU21_9ACTN</name>
<organism evidence="1 2">
    <name type="scientific">Virgisporangium ochraceum</name>
    <dbReference type="NCBI Taxonomy" id="65505"/>
    <lineage>
        <taxon>Bacteria</taxon>
        <taxon>Bacillati</taxon>
        <taxon>Actinomycetota</taxon>
        <taxon>Actinomycetes</taxon>
        <taxon>Micromonosporales</taxon>
        <taxon>Micromonosporaceae</taxon>
        <taxon>Virgisporangium</taxon>
    </lineage>
</organism>
<gene>
    <name evidence="1" type="ORF">Voc01_024080</name>
</gene>